<dbReference type="Pfam" id="PF01963">
    <property type="entry name" value="TraB_PrgY_gumN"/>
    <property type="match status" value="1"/>
</dbReference>
<evidence type="ECO:0000313" key="11">
    <source>
        <dbReference type="Proteomes" id="UP000694843"/>
    </source>
</evidence>
<feature type="region of interest" description="Disordered" evidence="8">
    <location>
        <begin position="76"/>
        <end position="116"/>
    </location>
</feature>
<reference evidence="12" key="1">
    <citation type="submission" date="2025-08" db="UniProtKB">
        <authorList>
            <consortium name="RefSeq"/>
        </authorList>
    </citation>
    <scope>IDENTIFICATION</scope>
    <source>
        <tissue evidence="12">Whole organism</tissue>
    </source>
</reference>
<dbReference type="GO" id="GO:0005694">
    <property type="term" value="C:chromosome"/>
    <property type="evidence" value="ECO:0007669"/>
    <property type="project" value="UniProtKB-SubCell"/>
</dbReference>
<keyword evidence="11" id="KW-1185">Reference proteome</keyword>
<feature type="compositionally biased region" description="Polar residues" evidence="8">
    <location>
        <begin position="1"/>
        <end position="12"/>
    </location>
</feature>
<evidence type="ECO:0000313" key="12">
    <source>
        <dbReference type="RefSeq" id="XP_047736043.1"/>
    </source>
</evidence>
<feature type="compositionally biased region" description="Low complexity" evidence="8">
    <location>
        <begin position="1147"/>
        <end position="1160"/>
    </location>
</feature>
<dbReference type="CDD" id="cd14726">
    <property type="entry name" value="TraB_PrgY-like"/>
    <property type="match status" value="1"/>
</dbReference>
<dbReference type="PANTHER" id="PTHR46223">
    <property type="entry name" value="HISTONE-LYSINE N-METHYLTRANSFERASE SUV39H"/>
    <property type="match status" value="1"/>
</dbReference>
<dbReference type="InterPro" id="IPR046345">
    <property type="entry name" value="TraB_PrgY-like"/>
</dbReference>
<dbReference type="GO" id="GO:0008757">
    <property type="term" value="F:S-adenosylmethionine-dependent methyltransferase activity"/>
    <property type="evidence" value="ECO:0007669"/>
    <property type="project" value="UniProtKB-ARBA"/>
</dbReference>
<evidence type="ECO:0000259" key="10">
    <source>
        <dbReference type="PROSITE" id="PS50868"/>
    </source>
</evidence>
<feature type="region of interest" description="Disordered" evidence="8">
    <location>
        <begin position="131"/>
        <end position="188"/>
    </location>
</feature>
<dbReference type="OrthoDB" id="48306at2759"/>
<keyword evidence="4" id="KW-0808">Transferase</keyword>
<dbReference type="GO" id="GO:0008276">
    <property type="term" value="F:protein methyltransferase activity"/>
    <property type="evidence" value="ECO:0007669"/>
    <property type="project" value="UniProtKB-ARBA"/>
</dbReference>
<dbReference type="GO" id="GO:0046872">
    <property type="term" value="F:metal ion binding"/>
    <property type="evidence" value="ECO:0007669"/>
    <property type="project" value="UniProtKB-KW"/>
</dbReference>
<dbReference type="AlphaFoldDB" id="A0A979FGI8"/>
<feature type="domain" description="Post-SET" evidence="10">
    <location>
        <begin position="1238"/>
        <end position="1254"/>
    </location>
</feature>
<dbReference type="SMART" id="SM00317">
    <property type="entry name" value="SET"/>
    <property type="match status" value="1"/>
</dbReference>
<dbReference type="SUPFAM" id="SSF82199">
    <property type="entry name" value="SET domain"/>
    <property type="match status" value="1"/>
</dbReference>
<evidence type="ECO:0000259" key="9">
    <source>
        <dbReference type="PROSITE" id="PS50280"/>
    </source>
</evidence>
<dbReference type="GeneID" id="108665337"/>
<evidence type="ECO:0000256" key="1">
    <source>
        <dbReference type="ARBA" id="ARBA00004286"/>
    </source>
</evidence>
<keyword evidence="6" id="KW-0479">Metal-binding</keyword>
<evidence type="ECO:0000256" key="2">
    <source>
        <dbReference type="ARBA" id="ARBA00022454"/>
    </source>
</evidence>
<dbReference type="InterPro" id="IPR001214">
    <property type="entry name" value="SET_dom"/>
</dbReference>
<evidence type="ECO:0000256" key="6">
    <source>
        <dbReference type="ARBA" id="ARBA00022723"/>
    </source>
</evidence>
<protein>
    <submittedName>
        <fullName evidence="12">Uncharacterized protein LOC108665337</fullName>
    </submittedName>
</protein>
<organism evidence="11 12">
    <name type="scientific">Hyalella azteca</name>
    <name type="common">Amphipod</name>
    <dbReference type="NCBI Taxonomy" id="294128"/>
    <lineage>
        <taxon>Eukaryota</taxon>
        <taxon>Metazoa</taxon>
        <taxon>Ecdysozoa</taxon>
        <taxon>Arthropoda</taxon>
        <taxon>Crustacea</taxon>
        <taxon>Multicrustacea</taxon>
        <taxon>Malacostraca</taxon>
        <taxon>Eumalacostraca</taxon>
        <taxon>Peracarida</taxon>
        <taxon>Amphipoda</taxon>
        <taxon>Senticaudata</taxon>
        <taxon>Talitrida</taxon>
        <taxon>Talitroidea</taxon>
        <taxon>Hyalellidae</taxon>
        <taxon>Hyalella</taxon>
    </lineage>
</organism>
<dbReference type="Proteomes" id="UP000694843">
    <property type="component" value="Unplaced"/>
</dbReference>
<evidence type="ECO:0000256" key="4">
    <source>
        <dbReference type="ARBA" id="ARBA00022679"/>
    </source>
</evidence>
<feature type="compositionally biased region" description="Polar residues" evidence="8">
    <location>
        <begin position="131"/>
        <end position="149"/>
    </location>
</feature>
<dbReference type="PANTHER" id="PTHR46223:SF3">
    <property type="entry name" value="HISTONE-LYSINE N-METHYLTRANSFERASE SET-23"/>
    <property type="match status" value="1"/>
</dbReference>
<dbReference type="InterPro" id="IPR002816">
    <property type="entry name" value="TraB/PrgY/GumN_fam"/>
</dbReference>
<dbReference type="RefSeq" id="XP_047736043.1">
    <property type="nucleotide sequence ID" value="XM_047880087.1"/>
</dbReference>
<feature type="region of interest" description="Disordered" evidence="8">
    <location>
        <begin position="1143"/>
        <end position="1164"/>
    </location>
</feature>
<dbReference type="Pfam" id="PF00856">
    <property type="entry name" value="SET"/>
    <property type="match status" value="1"/>
</dbReference>
<dbReference type="GO" id="GO:0032259">
    <property type="term" value="P:methylation"/>
    <property type="evidence" value="ECO:0007669"/>
    <property type="project" value="UniProtKB-KW"/>
</dbReference>
<keyword evidence="7" id="KW-0862">Zinc</keyword>
<dbReference type="KEGG" id="hazt:108665337"/>
<dbReference type="InterPro" id="IPR046341">
    <property type="entry name" value="SET_dom_sf"/>
</dbReference>
<gene>
    <name evidence="12" type="primary">LOC108665337</name>
</gene>
<sequence length="1260" mass="136794">MNDSQVSASSVNTEEDEKIGSGSDAEMVVTGSMTFALTPSAAAALHVEASEIAEKNVNRSKSPLPNNATIDTSKCISISEDYVSSSSEEPRMEGQQAALETKDSNEVKVSSPDTNDVAVNAQEEDGAAKTLTTPASHATNVLHSSGSQASESSVNEPEEVSALQVGTPQKRRKKLRKRKDLRRQRPQALGDLPSTVVRLVGPNNCEVFVVGTAHFSEESQQDVVATIEKVRPDVVVLELCRARTAILSLDEQTILQESTNMDFTKMRAVLSQHGRVQGILYLLLLSVSAHITKQLGMAPGGEFRVAVSAVKRLVPGASIQLGDRPINITLGRALAALSPWSKLKLAFHIITTSEPISAEFNLSHSLHLACHPSPLTGNRVPRRVVGVVGIGHQKGIEVHWGKVTPQQLRELLTIPPSSLANRVVSLSWRLGVYCLAGYCCYRVAKTGLGMRVTSSVVAVTSSVAVASTALLEKGAQKAGFGFRSNTWLNTLVSLSPPSTSQSESNTSTPQFQLTRNITPTRTSIPSSQFSKSTCNLTSVPLTMEDSSIKESAFPDPDGEIPHTRAKHSQLQNKRGSFHDGAVSPEAKHHGVSNQPSHTCAVVNDTALNIPELNFGNELHWSEYYGEDEYEHPQGDVMYVTSSILGPGADVELFEQMPQGCRCSSDCSVILQNDNSSKPQCENWPAIELLNESSCISVDDSVRAFSSKSDSAAAIKDADVVNPSTSKSVISLLDEQTGPLTPIESKNHDRSASCSCLHRAPLSYKNGLLLQNDLPWPLYECNDDCACPGADVTSSARAVRAATCENRIVQRGPRKNLMIVRTAEYPGSVACSVDDSENVPKPSPERNSARFTKGYGVITTSFIPRGAFICEYAGEIIGIEEAKKRFSKQDAMGTSNYIMVLKEHCVYQGMNPKSGNESLRPIAHGDSLLKASCNKEENSENFRNNYSILKSQLSSQMHSNISLAYKHLENSSSSDIPNVLLPSEACCPNSESLQSVRSTNLCTHKMGETQKMGFFSHTKWEKTLCENDARFPEESGDASSTTLLTIIDPTLFGNIGRYLNHSCDPNIHVLPVRINSLVPRAAMFALRNIQAGEELVYDYGSHSTHHASVFDRSSSSAETSMRNIQTGEELVYDYGSHSTQQASVLDRSSSSAETSMTLSSEVEGNIRERNYPEEISVGEKLINLKETEIILNPGNTPGNYLGRMLKLTGVNAPPGRSESLTQKRKTVEENGKLKKQRVNLTPCLCGASNCRGFLPSQTELF</sequence>
<keyword evidence="2" id="KW-0158">Chromosome</keyword>
<dbReference type="PROSITE" id="PS50280">
    <property type="entry name" value="SET"/>
    <property type="match status" value="1"/>
</dbReference>
<dbReference type="InterPro" id="IPR050973">
    <property type="entry name" value="H3K9_Histone-Lys_N-MTase"/>
</dbReference>
<feature type="compositionally biased region" description="Low complexity" evidence="8">
    <location>
        <begin position="77"/>
        <end position="87"/>
    </location>
</feature>
<dbReference type="Gene3D" id="2.170.270.10">
    <property type="entry name" value="SET domain"/>
    <property type="match status" value="2"/>
</dbReference>
<evidence type="ECO:0000256" key="5">
    <source>
        <dbReference type="ARBA" id="ARBA00022691"/>
    </source>
</evidence>
<dbReference type="PROSITE" id="PS50868">
    <property type="entry name" value="POST_SET"/>
    <property type="match status" value="1"/>
</dbReference>
<evidence type="ECO:0000256" key="3">
    <source>
        <dbReference type="ARBA" id="ARBA00022603"/>
    </source>
</evidence>
<name>A0A979FGI8_HYAAZ</name>
<proteinExistence type="predicted"/>
<keyword evidence="3" id="KW-0489">Methyltransferase</keyword>
<comment type="subcellular location">
    <subcellularLocation>
        <location evidence="1">Chromosome</location>
    </subcellularLocation>
</comment>
<dbReference type="SMART" id="SM00508">
    <property type="entry name" value="PostSET"/>
    <property type="match status" value="1"/>
</dbReference>
<feature type="domain" description="SET" evidence="9">
    <location>
        <begin position="841"/>
        <end position="1099"/>
    </location>
</feature>
<dbReference type="GO" id="GO:0008170">
    <property type="term" value="F:N-methyltransferase activity"/>
    <property type="evidence" value="ECO:0007669"/>
    <property type="project" value="UniProtKB-ARBA"/>
</dbReference>
<evidence type="ECO:0000256" key="7">
    <source>
        <dbReference type="ARBA" id="ARBA00022833"/>
    </source>
</evidence>
<keyword evidence="5" id="KW-0949">S-adenosyl-L-methionine</keyword>
<feature type="compositionally biased region" description="Basic residues" evidence="8">
    <location>
        <begin position="169"/>
        <end position="185"/>
    </location>
</feature>
<evidence type="ECO:0000256" key="8">
    <source>
        <dbReference type="SAM" id="MobiDB-lite"/>
    </source>
</evidence>
<accession>A0A979FGI8</accession>
<feature type="region of interest" description="Disordered" evidence="8">
    <location>
        <begin position="1"/>
        <end position="24"/>
    </location>
</feature>
<dbReference type="InterPro" id="IPR003616">
    <property type="entry name" value="Post-SET_dom"/>
</dbReference>